<dbReference type="HOGENOM" id="CLU_1170483_0_0_1"/>
<dbReference type="InterPro" id="IPR037508">
    <property type="entry name" value="Msb1/Mug8"/>
</dbReference>
<feature type="domain" description="Meiotically up-regulated protein Msb1/Mug8" evidence="3">
    <location>
        <begin position="42"/>
        <end position="223"/>
    </location>
</feature>
<evidence type="ECO:0000313" key="5">
    <source>
        <dbReference type="Proteomes" id="UP000015441"/>
    </source>
</evidence>
<keyword evidence="2" id="KW-1133">Transmembrane helix</keyword>
<feature type="transmembrane region" description="Helical" evidence="2">
    <location>
        <begin position="211"/>
        <end position="230"/>
    </location>
</feature>
<dbReference type="EMBL" id="CAUH01005045">
    <property type="protein sequence ID" value="CCU81417.1"/>
    <property type="molecule type" value="Genomic_DNA"/>
</dbReference>
<evidence type="ECO:0000256" key="2">
    <source>
        <dbReference type="SAM" id="Phobius"/>
    </source>
</evidence>
<keyword evidence="5" id="KW-1185">Reference proteome</keyword>
<evidence type="ECO:0000256" key="1">
    <source>
        <dbReference type="SAM" id="MobiDB-lite"/>
    </source>
</evidence>
<name>N1JGT0_BLUG1</name>
<dbReference type="PANTHER" id="PTHR28093:SF1">
    <property type="entry name" value="MORPHOGENESIS-RELATED PROTEIN MSB1"/>
    <property type="match status" value="1"/>
</dbReference>
<accession>N1JGT0</accession>
<dbReference type="OrthoDB" id="3362494at2759"/>
<dbReference type="STRING" id="546991.N1JGT0"/>
<dbReference type="Gene3D" id="1.10.555.10">
    <property type="entry name" value="Rho GTPase activation protein"/>
    <property type="match status" value="1"/>
</dbReference>
<dbReference type="PANTHER" id="PTHR28093">
    <property type="entry name" value="MORPHOGENESIS-RELATED PROTEIN MSB1"/>
    <property type="match status" value="1"/>
</dbReference>
<dbReference type="InterPro" id="IPR012965">
    <property type="entry name" value="Msb1/Mug8_dom"/>
</dbReference>
<feature type="region of interest" description="Disordered" evidence="1">
    <location>
        <begin position="1"/>
        <end position="20"/>
    </location>
</feature>
<dbReference type="Pfam" id="PF08101">
    <property type="entry name" value="Msb1-Mug8_dom"/>
    <property type="match status" value="1"/>
</dbReference>
<dbReference type="InParanoid" id="N1JGT0"/>
<proteinExistence type="predicted"/>
<evidence type="ECO:0000313" key="4">
    <source>
        <dbReference type="EMBL" id="CCU81417.1"/>
    </source>
</evidence>
<dbReference type="AlphaFoldDB" id="N1JGT0"/>
<keyword evidence="2" id="KW-0472">Membrane</keyword>
<gene>
    <name evidence="4" type="ORF">BGHDH14_bgh06608</name>
</gene>
<dbReference type="Proteomes" id="UP000015441">
    <property type="component" value="Unassembled WGS sequence"/>
</dbReference>
<evidence type="ECO:0000259" key="3">
    <source>
        <dbReference type="Pfam" id="PF08101"/>
    </source>
</evidence>
<sequence length="237" mass="27057">MPSFFSKLKGREGHAKHKERYPQVIEAAAKPQHEDAWLRKSVAPNEVQELLRGCVAEIKARGLDIPFLLLPFRPTSDPSAARTFIRHHFEKNLRGEHLTQELRLTEPMVLCSVLKWCWCRLPGGVVGWEAYELFRVDSNMARNSFATFIPISVDSDARQQIIFDFFDLLSAIAAHSKVNGLSGRKLSRLAGWWAFEQADNKSGFEEGYKEWIAAANATSLLIFLLIFGHYRRAKQKD</sequence>
<dbReference type="InterPro" id="IPR008936">
    <property type="entry name" value="Rho_GTPase_activation_prot"/>
</dbReference>
<protein>
    <submittedName>
        <fullName evidence="4">Of RhoGap superfamily/morphogenesis protein (Msb1)</fullName>
    </submittedName>
</protein>
<reference evidence="4 5" key="1">
    <citation type="journal article" date="2010" name="Science">
        <title>Genome expansion and gene loss in powdery mildew fungi reveal tradeoffs in extreme parasitism.</title>
        <authorList>
            <person name="Spanu P.D."/>
            <person name="Abbott J.C."/>
            <person name="Amselem J."/>
            <person name="Burgis T.A."/>
            <person name="Soanes D.M."/>
            <person name="Stueber K."/>
            <person name="Ver Loren van Themaat E."/>
            <person name="Brown J.K.M."/>
            <person name="Butcher S.A."/>
            <person name="Gurr S.J."/>
            <person name="Lebrun M.-H."/>
            <person name="Ridout C.J."/>
            <person name="Schulze-Lefert P."/>
            <person name="Talbot N.J."/>
            <person name="Ahmadinejad N."/>
            <person name="Ametz C."/>
            <person name="Barton G.R."/>
            <person name="Benjdia M."/>
            <person name="Bidzinski P."/>
            <person name="Bindschedler L.V."/>
            <person name="Both M."/>
            <person name="Brewer M.T."/>
            <person name="Cadle-Davidson L."/>
            <person name="Cadle-Davidson M.M."/>
            <person name="Collemare J."/>
            <person name="Cramer R."/>
            <person name="Frenkel O."/>
            <person name="Godfrey D."/>
            <person name="Harriman J."/>
            <person name="Hoede C."/>
            <person name="King B.C."/>
            <person name="Klages S."/>
            <person name="Kleemann J."/>
            <person name="Knoll D."/>
            <person name="Koti P.S."/>
            <person name="Kreplak J."/>
            <person name="Lopez-Ruiz F.J."/>
            <person name="Lu X."/>
            <person name="Maekawa T."/>
            <person name="Mahanil S."/>
            <person name="Micali C."/>
            <person name="Milgroom M.G."/>
            <person name="Montana G."/>
            <person name="Noir S."/>
            <person name="O'Connell R.J."/>
            <person name="Oberhaensli S."/>
            <person name="Parlange F."/>
            <person name="Pedersen C."/>
            <person name="Quesneville H."/>
            <person name="Reinhardt R."/>
            <person name="Rott M."/>
            <person name="Sacristan S."/>
            <person name="Schmidt S.M."/>
            <person name="Schoen M."/>
            <person name="Skamnioti P."/>
            <person name="Sommer H."/>
            <person name="Stephens A."/>
            <person name="Takahara H."/>
            <person name="Thordal-Christensen H."/>
            <person name="Vigouroux M."/>
            <person name="Wessling R."/>
            <person name="Wicker T."/>
            <person name="Panstruga R."/>
        </authorList>
    </citation>
    <scope>NUCLEOTIDE SEQUENCE [LARGE SCALE GENOMIC DNA]</scope>
    <source>
        <strain evidence="4">DH14</strain>
    </source>
</reference>
<comment type="caution">
    <text evidence="4">The sequence shown here is derived from an EMBL/GenBank/DDBJ whole genome shotgun (WGS) entry which is preliminary data.</text>
</comment>
<dbReference type="eggNOG" id="ENOG502RBV5">
    <property type="taxonomic scope" value="Eukaryota"/>
</dbReference>
<organism evidence="4 5">
    <name type="scientific">Blumeria graminis f. sp. hordei (strain DH14)</name>
    <name type="common">Barley powdery mildew</name>
    <name type="synonym">Oidium monilioides f. sp. hordei</name>
    <dbReference type="NCBI Taxonomy" id="546991"/>
    <lineage>
        <taxon>Eukaryota</taxon>
        <taxon>Fungi</taxon>
        <taxon>Dikarya</taxon>
        <taxon>Ascomycota</taxon>
        <taxon>Pezizomycotina</taxon>
        <taxon>Leotiomycetes</taxon>
        <taxon>Erysiphales</taxon>
        <taxon>Erysiphaceae</taxon>
        <taxon>Blumeria</taxon>
        <taxon>Blumeria hordei</taxon>
    </lineage>
</organism>
<dbReference type="SUPFAM" id="SSF48350">
    <property type="entry name" value="GTPase activation domain, GAP"/>
    <property type="match status" value="1"/>
</dbReference>
<keyword evidence="2" id="KW-0812">Transmembrane</keyword>